<evidence type="ECO:0000256" key="5">
    <source>
        <dbReference type="ARBA" id="ARBA00022842"/>
    </source>
</evidence>
<dbReference type="CDD" id="cd03426">
    <property type="entry name" value="NUDIX_CoAse_Nudt7"/>
    <property type="match status" value="1"/>
</dbReference>
<dbReference type="OrthoDB" id="9802805at2"/>
<evidence type="ECO:0000256" key="3">
    <source>
        <dbReference type="ARBA" id="ARBA00022723"/>
    </source>
</evidence>
<comment type="cofactor">
    <cofactor evidence="2">
        <name>Mg(2+)</name>
        <dbReference type="ChEBI" id="CHEBI:18420"/>
    </cofactor>
</comment>
<evidence type="ECO:0000313" key="9">
    <source>
        <dbReference type="Proteomes" id="UP000295468"/>
    </source>
</evidence>
<evidence type="ECO:0000313" key="8">
    <source>
        <dbReference type="EMBL" id="TDQ30975.1"/>
    </source>
</evidence>
<dbReference type="InterPro" id="IPR000086">
    <property type="entry name" value="NUDIX_hydrolase_dom"/>
</dbReference>
<comment type="cofactor">
    <cofactor evidence="1">
        <name>Mn(2+)</name>
        <dbReference type="ChEBI" id="CHEBI:29035"/>
    </cofactor>
</comment>
<dbReference type="SUPFAM" id="SSF55811">
    <property type="entry name" value="Nudix"/>
    <property type="match status" value="1"/>
</dbReference>
<name>A0A4R6TMT2_9FLAO</name>
<dbReference type="Pfam" id="PF00293">
    <property type="entry name" value="NUDIX"/>
    <property type="match status" value="1"/>
</dbReference>
<dbReference type="Gene3D" id="3.90.79.10">
    <property type="entry name" value="Nucleoside Triphosphate Pyrophosphohydrolase"/>
    <property type="match status" value="1"/>
</dbReference>
<comment type="caution">
    <text evidence="8">The sequence shown here is derived from an EMBL/GenBank/DDBJ whole genome shotgun (WGS) entry which is preliminary data.</text>
</comment>
<keyword evidence="4" id="KW-0378">Hydrolase</keyword>
<accession>A0A4R6TMT2</accession>
<keyword evidence="5" id="KW-0460">Magnesium</keyword>
<evidence type="ECO:0000256" key="6">
    <source>
        <dbReference type="ARBA" id="ARBA00023211"/>
    </source>
</evidence>
<reference evidence="8 9" key="1">
    <citation type="submission" date="2019-03" db="EMBL/GenBank/DDBJ databases">
        <title>Genomic Encyclopedia of Archaeal and Bacterial Type Strains, Phase II (KMG-II): from individual species to whole genera.</title>
        <authorList>
            <person name="Goeker M."/>
        </authorList>
    </citation>
    <scope>NUCLEOTIDE SEQUENCE [LARGE SCALE GENOMIC DNA]</scope>
    <source>
        <strain evidence="8 9">DSM 18435</strain>
    </source>
</reference>
<gene>
    <name evidence="8" type="ORF">CLV82_1673</name>
</gene>
<dbReference type="PANTHER" id="PTHR12992">
    <property type="entry name" value="NUDIX HYDROLASE"/>
    <property type="match status" value="1"/>
</dbReference>
<dbReference type="GO" id="GO:0046872">
    <property type="term" value="F:metal ion binding"/>
    <property type="evidence" value="ECO:0007669"/>
    <property type="project" value="UniProtKB-KW"/>
</dbReference>
<proteinExistence type="predicted"/>
<dbReference type="PROSITE" id="PS51462">
    <property type="entry name" value="NUDIX"/>
    <property type="match status" value="1"/>
</dbReference>
<dbReference type="InterPro" id="IPR045121">
    <property type="entry name" value="CoAse"/>
</dbReference>
<feature type="domain" description="Nudix hydrolase" evidence="7">
    <location>
        <begin position="46"/>
        <end position="186"/>
    </location>
</feature>
<evidence type="ECO:0000256" key="2">
    <source>
        <dbReference type="ARBA" id="ARBA00001946"/>
    </source>
</evidence>
<organism evidence="8 9">
    <name type="scientific">Zeaxanthinibacter enoshimensis</name>
    <dbReference type="NCBI Taxonomy" id="392009"/>
    <lineage>
        <taxon>Bacteria</taxon>
        <taxon>Pseudomonadati</taxon>
        <taxon>Bacteroidota</taxon>
        <taxon>Flavobacteriia</taxon>
        <taxon>Flavobacteriales</taxon>
        <taxon>Flavobacteriaceae</taxon>
        <taxon>Zeaxanthinibacter</taxon>
    </lineage>
</organism>
<protein>
    <submittedName>
        <fullName evidence="8">NUDIX domain-containing protein</fullName>
    </submittedName>
</protein>
<evidence type="ECO:0000259" key="7">
    <source>
        <dbReference type="PROSITE" id="PS51462"/>
    </source>
</evidence>
<evidence type="ECO:0000256" key="4">
    <source>
        <dbReference type="ARBA" id="ARBA00022801"/>
    </source>
</evidence>
<dbReference type="EMBL" id="SNYI01000002">
    <property type="protein sequence ID" value="TDQ30975.1"/>
    <property type="molecule type" value="Genomic_DNA"/>
</dbReference>
<keyword evidence="3" id="KW-0479">Metal-binding</keyword>
<keyword evidence="9" id="KW-1185">Reference proteome</keyword>
<sequence length="213" mass="23987">MDFSLFTQEVSKIKKLELPGVESHYKMAPMERLEALRKLNTEGAAPRKAGVMALFYPKEDMQTHLLLILRNTYPGVHSNQVGFPGGKHEESDKDLLHTALRETEEEVGVPATQVTVIRKLSELYIPPSNFEVHPYIGLYHEARPFKVDQTEVAALVEVSLNEFMDDSIVRNKIMTTSYASSIAVPAFILNGYTVWGATAMMLSEIKELFKQSL</sequence>
<keyword evidence="6" id="KW-0464">Manganese</keyword>
<dbReference type="AlphaFoldDB" id="A0A4R6TMT2"/>
<dbReference type="InterPro" id="IPR015797">
    <property type="entry name" value="NUDIX_hydrolase-like_dom_sf"/>
</dbReference>
<evidence type="ECO:0000256" key="1">
    <source>
        <dbReference type="ARBA" id="ARBA00001936"/>
    </source>
</evidence>
<dbReference type="PANTHER" id="PTHR12992:SF11">
    <property type="entry name" value="MITOCHONDRIAL COENZYME A DIPHOSPHATASE NUDT8"/>
    <property type="match status" value="1"/>
</dbReference>
<dbReference type="GO" id="GO:0010945">
    <property type="term" value="F:coenzyme A diphosphatase activity"/>
    <property type="evidence" value="ECO:0007669"/>
    <property type="project" value="InterPro"/>
</dbReference>
<dbReference type="Proteomes" id="UP000295468">
    <property type="component" value="Unassembled WGS sequence"/>
</dbReference>